<organism evidence="2 3">
    <name type="scientific">Tectimicrobiota bacterium</name>
    <dbReference type="NCBI Taxonomy" id="2528274"/>
    <lineage>
        <taxon>Bacteria</taxon>
        <taxon>Pseudomonadati</taxon>
        <taxon>Nitrospinota/Tectimicrobiota group</taxon>
        <taxon>Candidatus Tectimicrobiota</taxon>
    </lineage>
</organism>
<accession>A0A932GRC9</accession>
<feature type="domain" description="NIF system FeS cluster assembly NifU N-terminal" evidence="1">
    <location>
        <begin position="11"/>
        <end position="127"/>
    </location>
</feature>
<dbReference type="Gene3D" id="3.90.1010.10">
    <property type="match status" value="1"/>
</dbReference>
<dbReference type="PANTHER" id="PTHR10093">
    <property type="entry name" value="IRON-SULFUR CLUSTER ASSEMBLY ENZYME NIFU HOMOLOG"/>
    <property type="match status" value="1"/>
</dbReference>
<dbReference type="AlphaFoldDB" id="A0A932GRC9"/>
<dbReference type="InterPro" id="IPR002871">
    <property type="entry name" value="NIF_FeS_clus_asmbl_NifU_N"/>
</dbReference>
<name>A0A932GRC9_UNCTE</name>
<evidence type="ECO:0000313" key="3">
    <source>
        <dbReference type="Proteomes" id="UP000741360"/>
    </source>
</evidence>
<proteinExistence type="predicted"/>
<evidence type="ECO:0000313" key="2">
    <source>
        <dbReference type="EMBL" id="MBI3015973.1"/>
    </source>
</evidence>
<dbReference type="Pfam" id="PF01592">
    <property type="entry name" value="NifU_N"/>
    <property type="match status" value="1"/>
</dbReference>
<dbReference type="EMBL" id="JACPSX010000253">
    <property type="protein sequence ID" value="MBI3015973.1"/>
    <property type="molecule type" value="Genomic_DNA"/>
</dbReference>
<gene>
    <name evidence="2" type="ORF">HYY65_13160</name>
</gene>
<dbReference type="GO" id="GO:0051536">
    <property type="term" value="F:iron-sulfur cluster binding"/>
    <property type="evidence" value="ECO:0007669"/>
    <property type="project" value="InterPro"/>
</dbReference>
<dbReference type="CDD" id="cd06664">
    <property type="entry name" value="IscU_like"/>
    <property type="match status" value="1"/>
</dbReference>
<sequence>MPAGTDTQVNPTVRDHFLNPRNVGQIPGASGIGEAGDFSLGAFMRFSIQVDDGVIRQVRFKTMGCSTAIAASSVTTELLTGKTLEEAEALRPEEVVRALDGLPPEKWCYPEMACRAARAAVEDFRRRH</sequence>
<evidence type="ECO:0000259" key="1">
    <source>
        <dbReference type="Pfam" id="PF01592"/>
    </source>
</evidence>
<reference evidence="2" key="1">
    <citation type="submission" date="2020-07" db="EMBL/GenBank/DDBJ databases">
        <title>Huge and variable diversity of episymbiotic CPR bacteria and DPANN archaea in groundwater ecosystems.</title>
        <authorList>
            <person name="He C.Y."/>
            <person name="Keren R."/>
            <person name="Whittaker M."/>
            <person name="Farag I.F."/>
            <person name="Doudna J."/>
            <person name="Cate J.H.D."/>
            <person name="Banfield J.F."/>
        </authorList>
    </citation>
    <scope>NUCLEOTIDE SEQUENCE</scope>
    <source>
        <strain evidence="2">NC_groundwater_717_Ag_S-0.2um_59_8</strain>
    </source>
</reference>
<dbReference type="GO" id="GO:0005506">
    <property type="term" value="F:iron ion binding"/>
    <property type="evidence" value="ECO:0007669"/>
    <property type="project" value="InterPro"/>
</dbReference>
<dbReference type="GO" id="GO:0016226">
    <property type="term" value="P:iron-sulfur cluster assembly"/>
    <property type="evidence" value="ECO:0007669"/>
    <property type="project" value="InterPro"/>
</dbReference>
<dbReference type="SUPFAM" id="SSF82649">
    <property type="entry name" value="SufE/NifU"/>
    <property type="match status" value="1"/>
</dbReference>
<comment type="caution">
    <text evidence="2">The sequence shown here is derived from an EMBL/GenBank/DDBJ whole genome shotgun (WGS) entry which is preliminary data.</text>
</comment>
<dbReference type="Proteomes" id="UP000741360">
    <property type="component" value="Unassembled WGS sequence"/>
</dbReference>
<protein>
    <submittedName>
        <fullName evidence="2">Iron-sulfur cluster assembly scaffold protein</fullName>
    </submittedName>
</protein>